<protein>
    <recommendedName>
        <fullName evidence="14">Na(+)-translocating NADH-quinone reductase subunit D</fullName>
        <shortName evidence="14">Na(+)-NQR subunit D</shortName>
        <shortName evidence="14">Na(+)-translocating NQR subunit D</shortName>
        <ecNumber evidence="14">7.2.1.1</ecNumber>
    </recommendedName>
    <alternativeName>
        <fullName evidence="14">NQR complex subunit D</fullName>
    </alternativeName>
    <alternativeName>
        <fullName evidence="14">NQR-1 subunit D</fullName>
    </alternativeName>
</protein>
<dbReference type="GO" id="GO:0016655">
    <property type="term" value="F:oxidoreductase activity, acting on NAD(P)H, quinone or similar compound as acceptor"/>
    <property type="evidence" value="ECO:0007669"/>
    <property type="project" value="UniProtKB-UniRule"/>
</dbReference>
<evidence type="ECO:0000256" key="2">
    <source>
        <dbReference type="ARBA" id="ARBA00022448"/>
    </source>
</evidence>
<organism evidence="15 16">
    <name type="scientific">Vreelandella songnenensis</name>
    <dbReference type="NCBI Taxonomy" id="1176243"/>
    <lineage>
        <taxon>Bacteria</taxon>
        <taxon>Pseudomonadati</taxon>
        <taxon>Pseudomonadota</taxon>
        <taxon>Gammaproteobacteria</taxon>
        <taxon>Oceanospirillales</taxon>
        <taxon>Halomonadaceae</taxon>
        <taxon>Vreelandella</taxon>
    </lineage>
</organism>
<dbReference type="GO" id="GO:0005886">
    <property type="term" value="C:plasma membrane"/>
    <property type="evidence" value="ECO:0007669"/>
    <property type="project" value="UniProtKB-SubCell"/>
</dbReference>
<keyword evidence="16" id="KW-1185">Reference proteome</keyword>
<evidence type="ECO:0000256" key="12">
    <source>
        <dbReference type="ARBA" id="ARBA00023136"/>
    </source>
</evidence>
<evidence type="ECO:0000256" key="8">
    <source>
        <dbReference type="ARBA" id="ARBA00023027"/>
    </source>
</evidence>
<feature type="transmembrane region" description="Helical" evidence="14">
    <location>
        <begin position="71"/>
        <end position="94"/>
    </location>
</feature>
<keyword evidence="5 14" id="KW-0812">Transmembrane</keyword>
<dbReference type="Pfam" id="PF02508">
    <property type="entry name" value="Rnf-Nqr"/>
    <property type="match status" value="1"/>
</dbReference>
<feature type="transmembrane region" description="Helical" evidence="14">
    <location>
        <begin position="100"/>
        <end position="117"/>
    </location>
</feature>
<keyword evidence="2 14" id="KW-0813">Transport</keyword>
<keyword evidence="11 14" id="KW-0830">Ubiquinone</keyword>
<gene>
    <name evidence="14" type="primary">nqrD</name>
    <name evidence="15" type="ORF">B0H98_107103</name>
</gene>
<feature type="transmembrane region" description="Helical" evidence="14">
    <location>
        <begin position="138"/>
        <end position="165"/>
    </location>
</feature>
<keyword evidence="13 14" id="KW-0739">Sodium transport</keyword>
<comment type="subcellular location">
    <subcellularLocation>
        <location evidence="14">Cell membrane</location>
        <topology evidence="14">Multi-pass membrane protein</topology>
    </subcellularLocation>
    <subcellularLocation>
        <location evidence="1">Endomembrane system</location>
        <topology evidence="1">Multi-pass membrane protein</topology>
    </subcellularLocation>
</comment>
<dbReference type="AlphaFoldDB" id="A0A2T0V1K7"/>
<dbReference type="Proteomes" id="UP000237647">
    <property type="component" value="Unassembled WGS sequence"/>
</dbReference>
<evidence type="ECO:0000256" key="5">
    <source>
        <dbReference type="ARBA" id="ARBA00022692"/>
    </source>
</evidence>
<dbReference type="InterPro" id="IPR011292">
    <property type="entry name" value="NqrD"/>
</dbReference>
<evidence type="ECO:0000256" key="14">
    <source>
        <dbReference type="HAMAP-Rule" id="MF_00428"/>
    </source>
</evidence>
<dbReference type="PANTHER" id="PTHR30586">
    <property type="entry name" value="ELECTRON TRANSPORT COMPLEX PROTEIN RNFE"/>
    <property type="match status" value="1"/>
</dbReference>
<evidence type="ECO:0000256" key="9">
    <source>
        <dbReference type="ARBA" id="ARBA00023053"/>
    </source>
</evidence>
<evidence type="ECO:0000256" key="7">
    <source>
        <dbReference type="ARBA" id="ARBA00022989"/>
    </source>
</evidence>
<dbReference type="OrthoDB" id="9782945at2"/>
<accession>A0A2T0V1K7</accession>
<evidence type="ECO:0000256" key="1">
    <source>
        <dbReference type="ARBA" id="ARBA00004127"/>
    </source>
</evidence>
<keyword evidence="8 14" id="KW-0520">NAD</keyword>
<sequence>MADVNAKSVLTAPIFQNNPIALQILGICSALAVTTSMSVSLVMALAVIFVTSLSNFFVSLIRNHIPSAIRIIVQMTIIASLVIVVDQILKAYAYEMSKQLSVFVGLIITNCIVMGRAEGFAMSNTPGMSFLDGIGNGLGYGFVLMVVGFFRELLGAGSVFGFTILPTVQNGGWYVPNGLLLLPPSAFFIIGLLIWVLRSVNPEQVEENEFKMKENSKPQEAV</sequence>
<evidence type="ECO:0000256" key="4">
    <source>
        <dbReference type="ARBA" id="ARBA00022519"/>
    </source>
</evidence>
<dbReference type="PIRSF" id="PIRSF006102">
    <property type="entry name" value="NQR_DE"/>
    <property type="match status" value="1"/>
</dbReference>
<comment type="catalytic activity">
    <reaction evidence="14">
        <text>a ubiquinone + n Na(+)(in) + NADH + H(+) = a ubiquinol + n Na(+)(out) + NAD(+)</text>
        <dbReference type="Rhea" id="RHEA:47748"/>
        <dbReference type="Rhea" id="RHEA-COMP:9565"/>
        <dbReference type="Rhea" id="RHEA-COMP:9566"/>
        <dbReference type="ChEBI" id="CHEBI:15378"/>
        <dbReference type="ChEBI" id="CHEBI:16389"/>
        <dbReference type="ChEBI" id="CHEBI:17976"/>
        <dbReference type="ChEBI" id="CHEBI:29101"/>
        <dbReference type="ChEBI" id="CHEBI:57540"/>
        <dbReference type="ChEBI" id="CHEBI:57945"/>
        <dbReference type="EC" id="7.2.1.1"/>
    </reaction>
</comment>
<name>A0A2T0V1K7_9GAMM</name>
<dbReference type="EMBL" id="PVTK01000007">
    <property type="protein sequence ID" value="PRY63958.1"/>
    <property type="molecule type" value="Genomic_DNA"/>
</dbReference>
<dbReference type="GO" id="GO:0012505">
    <property type="term" value="C:endomembrane system"/>
    <property type="evidence" value="ECO:0007669"/>
    <property type="project" value="UniProtKB-SubCell"/>
</dbReference>
<dbReference type="HAMAP" id="MF_00428">
    <property type="entry name" value="NqrD"/>
    <property type="match status" value="1"/>
</dbReference>
<evidence type="ECO:0000256" key="3">
    <source>
        <dbReference type="ARBA" id="ARBA00022475"/>
    </source>
</evidence>
<keyword evidence="12 14" id="KW-0472">Membrane</keyword>
<keyword evidence="10 14" id="KW-0406">Ion transport</keyword>
<comment type="function">
    <text evidence="14">NQR complex catalyzes the reduction of ubiquinone-1 to ubiquinol by two successive reactions, coupled with the transport of Na(+) ions from the cytoplasm to the periplasm. NqrA to NqrE are probably involved in the second step, the conversion of ubisemiquinone to ubiquinol.</text>
</comment>
<comment type="similarity">
    <text evidence="14">Belongs to the NqrDE/RnfAE family.</text>
</comment>
<keyword evidence="3 14" id="KW-1003">Cell membrane</keyword>
<evidence type="ECO:0000256" key="13">
    <source>
        <dbReference type="ARBA" id="ARBA00023201"/>
    </source>
</evidence>
<keyword evidence="6 14" id="KW-1278">Translocase</keyword>
<dbReference type="RefSeq" id="WP_106375366.1">
    <property type="nucleotide sequence ID" value="NZ_PVTK01000007.1"/>
</dbReference>
<dbReference type="NCBIfam" id="TIGR01939">
    <property type="entry name" value="nqrD"/>
    <property type="match status" value="1"/>
</dbReference>
<dbReference type="PANTHER" id="PTHR30586:SF1">
    <property type="entry name" value="NA(+)-TRANSLOCATING NADH-QUINONE REDUCTASE SUBUNIT D"/>
    <property type="match status" value="1"/>
</dbReference>
<keyword evidence="9 14" id="KW-0915">Sodium</keyword>
<evidence type="ECO:0000256" key="11">
    <source>
        <dbReference type="ARBA" id="ARBA00023075"/>
    </source>
</evidence>
<proteinExistence type="inferred from homology"/>
<dbReference type="InterPro" id="IPR003667">
    <property type="entry name" value="NqrDE/RnfAE"/>
</dbReference>
<dbReference type="EC" id="7.2.1.1" evidence="14"/>
<reference evidence="15 16" key="1">
    <citation type="submission" date="2018-03" db="EMBL/GenBank/DDBJ databases">
        <title>Genomic Encyclopedia of Type Strains, Phase III (KMG-III): the genomes of soil and plant-associated and newly described type strains.</title>
        <authorList>
            <person name="Whitman W."/>
        </authorList>
    </citation>
    <scope>NUCLEOTIDE SEQUENCE [LARGE SCALE GENOMIC DNA]</scope>
    <source>
        <strain evidence="15 16">CGMCC 1.12152</strain>
    </source>
</reference>
<dbReference type="NCBIfam" id="NF006777">
    <property type="entry name" value="PRK09292.1"/>
    <property type="match status" value="1"/>
</dbReference>
<keyword evidence="7 14" id="KW-1133">Transmembrane helix</keyword>
<evidence type="ECO:0000313" key="16">
    <source>
        <dbReference type="Proteomes" id="UP000237647"/>
    </source>
</evidence>
<evidence type="ECO:0000313" key="15">
    <source>
        <dbReference type="EMBL" id="PRY63958.1"/>
    </source>
</evidence>
<comment type="caution">
    <text evidence="15">The sequence shown here is derived from an EMBL/GenBank/DDBJ whole genome shotgun (WGS) entry which is preliminary data.</text>
</comment>
<feature type="transmembrane region" description="Helical" evidence="14">
    <location>
        <begin position="20"/>
        <end position="50"/>
    </location>
</feature>
<comment type="subunit">
    <text evidence="14">Composed of six subunits; NqrA, NqrB, NqrC, NqrD, NqrE and NqrF.</text>
</comment>
<dbReference type="NCBIfam" id="NF009070">
    <property type="entry name" value="PRK12405.1"/>
    <property type="match status" value="1"/>
</dbReference>
<keyword evidence="4" id="KW-0997">Cell inner membrane</keyword>
<evidence type="ECO:0000256" key="10">
    <source>
        <dbReference type="ARBA" id="ARBA00023065"/>
    </source>
</evidence>
<dbReference type="GO" id="GO:0006814">
    <property type="term" value="P:sodium ion transport"/>
    <property type="evidence" value="ECO:0007669"/>
    <property type="project" value="UniProtKB-UniRule"/>
</dbReference>
<evidence type="ECO:0000256" key="6">
    <source>
        <dbReference type="ARBA" id="ARBA00022967"/>
    </source>
</evidence>
<feature type="transmembrane region" description="Helical" evidence="14">
    <location>
        <begin position="177"/>
        <end position="197"/>
    </location>
</feature>